<proteinExistence type="predicted"/>
<keyword evidence="2" id="KW-1185">Reference proteome</keyword>
<name>A0ABW0N8V1_9ACTN</name>
<dbReference type="Proteomes" id="UP001595956">
    <property type="component" value="Unassembled WGS sequence"/>
</dbReference>
<gene>
    <name evidence="1" type="ORF">ACFPKY_20660</name>
</gene>
<dbReference type="RefSeq" id="WP_345181506.1">
    <property type="nucleotide sequence ID" value="NZ_BAABFQ010000009.1"/>
</dbReference>
<organism evidence="1 2">
    <name type="scientific">Nocardioides caricicola</name>
    <dbReference type="NCBI Taxonomy" id="634770"/>
    <lineage>
        <taxon>Bacteria</taxon>
        <taxon>Bacillati</taxon>
        <taxon>Actinomycetota</taxon>
        <taxon>Actinomycetes</taxon>
        <taxon>Propionibacteriales</taxon>
        <taxon>Nocardioidaceae</taxon>
        <taxon>Nocardioides</taxon>
    </lineage>
</organism>
<evidence type="ECO:0000313" key="2">
    <source>
        <dbReference type="Proteomes" id="UP001595956"/>
    </source>
</evidence>
<reference evidence="2" key="1">
    <citation type="journal article" date="2019" name="Int. J. Syst. Evol. Microbiol.">
        <title>The Global Catalogue of Microorganisms (GCM) 10K type strain sequencing project: providing services to taxonomists for standard genome sequencing and annotation.</title>
        <authorList>
            <consortium name="The Broad Institute Genomics Platform"/>
            <consortium name="The Broad Institute Genome Sequencing Center for Infectious Disease"/>
            <person name="Wu L."/>
            <person name="Ma J."/>
        </authorList>
    </citation>
    <scope>NUCLEOTIDE SEQUENCE [LARGE SCALE GENOMIC DNA]</scope>
    <source>
        <strain evidence="2">KACC 13778</strain>
    </source>
</reference>
<comment type="caution">
    <text evidence="1">The sequence shown here is derived from an EMBL/GenBank/DDBJ whole genome shotgun (WGS) entry which is preliminary data.</text>
</comment>
<dbReference type="EMBL" id="JBHSMD010000010">
    <property type="protein sequence ID" value="MFC5495532.1"/>
    <property type="molecule type" value="Genomic_DNA"/>
</dbReference>
<evidence type="ECO:0008006" key="3">
    <source>
        <dbReference type="Google" id="ProtNLM"/>
    </source>
</evidence>
<sequence>MRRLGWVVGPLALLAVVAGAVAGWSAWHGEDAYDHTLQRYGDRGEPNVYVDLPDGEAQLALGSPDGHRLVVQWRDPDGHGWTAPETVWNDRENLAIENTVRYGGGTVAVVETYTSDVHDDSDSSASYVAVVCRDLACDATDSWATEGQVTPDGSSAYLGQSAEGVLFWDASAGFHEERWENHPGFDYRRASPSDPVLAPDGSLRMVGSAPDHGSCTFALYTSEPGSAGLTVADRRTEPLRGNRPSDCRTYLATWSDSWVQVNPSNHRGATFWFVDDGDGWTTTTEDASGFDRIDVRGCCDSSSIGFVHWNDVTFGSPDGQRIQVQSHLLGEERWSDPVLLDGAPPGSRCRWQEGYEAGPQGFAVVMTCRGGVAVAATPDLRSWTSTYLPGVRGAAVGDDEGLSIGQRRVWSPVDGF</sequence>
<evidence type="ECO:0000313" key="1">
    <source>
        <dbReference type="EMBL" id="MFC5495532.1"/>
    </source>
</evidence>
<accession>A0ABW0N8V1</accession>
<protein>
    <recommendedName>
        <fullName evidence="3">Exo-alpha-sialidase</fullName>
    </recommendedName>
</protein>